<dbReference type="EMBL" id="JADNYJ010000148">
    <property type="protein sequence ID" value="KAF8879535.1"/>
    <property type="molecule type" value="Genomic_DNA"/>
</dbReference>
<accession>A0A9P5TIA4</accession>
<name>A0A9P5TIA4_GYMJU</name>
<keyword evidence="2" id="KW-1185">Reference proteome</keyword>
<gene>
    <name evidence="1" type="ORF">CPB84DRAFT_1828409</name>
</gene>
<feature type="non-terminal residue" evidence="1">
    <location>
        <position position="161"/>
    </location>
</feature>
<dbReference type="AlphaFoldDB" id="A0A9P5TIA4"/>
<organism evidence="1 2">
    <name type="scientific">Gymnopilus junonius</name>
    <name type="common">Spectacular rustgill mushroom</name>
    <name type="synonym">Gymnopilus spectabilis subsp. junonius</name>
    <dbReference type="NCBI Taxonomy" id="109634"/>
    <lineage>
        <taxon>Eukaryota</taxon>
        <taxon>Fungi</taxon>
        <taxon>Dikarya</taxon>
        <taxon>Basidiomycota</taxon>
        <taxon>Agaricomycotina</taxon>
        <taxon>Agaricomycetes</taxon>
        <taxon>Agaricomycetidae</taxon>
        <taxon>Agaricales</taxon>
        <taxon>Agaricineae</taxon>
        <taxon>Hymenogastraceae</taxon>
        <taxon>Gymnopilus</taxon>
    </lineage>
</organism>
<reference evidence="1" key="1">
    <citation type="submission" date="2020-11" db="EMBL/GenBank/DDBJ databases">
        <authorList>
            <consortium name="DOE Joint Genome Institute"/>
            <person name="Ahrendt S."/>
            <person name="Riley R."/>
            <person name="Andreopoulos W."/>
            <person name="LaButti K."/>
            <person name="Pangilinan J."/>
            <person name="Ruiz-duenas F.J."/>
            <person name="Barrasa J.M."/>
            <person name="Sanchez-Garcia M."/>
            <person name="Camarero S."/>
            <person name="Miyauchi S."/>
            <person name="Serrano A."/>
            <person name="Linde D."/>
            <person name="Babiker R."/>
            <person name="Drula E."/>
            <person name="Ayuso-Fernandez I."/>
            <person name="Pacheco R."/>
            <person name="Padilla G."/>
            <person name="Ferreira P."/>
            <person name="Barriuso J."/>
            <person name="Kellner H."/>
            <person name="Castanera R."/>
            <person name="Alfaro M."/>
            <person name="Ramirez L."/>
            <person name="Pisabarro A.G."/>
            <person name="Kuo A."/>
            <person name="Tritt A."/>
            <person name="Lipzen A."/>
            <person name="He G."/>
            <person name="Yan M."/>
            <person name="Ng V."/>
            <person name="Cullen D."/>
            <person name="Martin F."/>
            <person name="Rosso M.-N."/>
            <person name="Henrissat B."/>
            <person name="Hibbett D."/>
            <person name="Martinez A.T."/>
            <person name="Grigoriev I.V."/>
        </authorList>
    </citation>
    <scope>NUCLEOTIDE SEQUENCE</scope>
    <source>
        <strain evidence="1">AH 44721</strain>
    </source>
</reference>
<proteinExistence type="predicted"/>
<evidence type="ECO:0000313" key="1">
    <source>
        <dbReference type="EMBL" id="KAF8879535.1"/>
    </source>
</evidence>
<comment type="caution">
    <text evidence="1">The sequence shown here is derived from an EMBL/GenBank/DDBJ whole genome shotgun (WGS) entry which is preliminary data.</text>
</comment>
<sequence>MEATECNSHLIRDQKRMKLSHHPHLICQDNMKILRWVNGELRGILNYREGSYVKNNPPAFEIDEEHVRESGGLTGKASEIRLSIFVDWLPACINTFVTPTLSCGSGSERRRALNNFQEKDLQTHRHSVHALVPLSHFRRWRLLGPTIITFELWALKSGRNS</sequence>
<dbReference type="Proteomes" id="UP000724874">
    <property type="component" value="Unassembled WGS sequence"/>
</dbReference>
<evidence type="ECO:0000313" key="2">
    <source>
        <dbReference type="Proteomes" id="UP000724874"/>
    </source>
</evidence>
<protein>
    <submittedName>
        <fullName evidence="1">Uncharacterized protein</fullName>
    </submittedName>
</protein>